<reference evidence="2 3" key="1">
    <citation type="submission" date="2024-01" db="EMBL/GenBank/DDBJ databases">
        <title>A draft genome for a cacao thread blight-causing isolate of Paramarasmius palmivorus.</title>
        <authorList>
            <person name="Baruah I.K."/>
            <person name="Bukari Y."/>
            <person name="Amoako-Attah I."/>
            <person name="Meinhardt L.W."/>
            <person name="Bailey B.A."/>
            <person name="Cohen S.P."/>
        </authorList>
    </citation>
    <scope>NUCLEOTIDE SEQUENCE [LARGE SCALE GENOMIC DNA]</scope>
    <source>
        <strain evidence="2 3">GH-12</strain>
    </source>
</reference>
<comment type="caution">
    <text evidence="2">The sequence shown here is derived from an EMBL/GenBank/DDBJ whole genome shotgun (WGS) entry which is preliminary data.</text>
</comment>
<evidence type="ECO:0000313" key="2">
    <source>
        <dbReference type="EMBL" id="KAK7025578.1"/>
    </source>
</evidence>
<evidence type="ECO:0000256" key="1">
    <source>
        <dbReference type="SAM" id="MobiDB-lite"/>
    </source>
</evidence>
<proteinExistence type="predicted"/>
<keyword evidence="3" id="KW-1185">Reference proteome</keyword>
<feature type="compositionally biased region" description="Low complexity" evidence="1">
    <location>
        <begin position="185"/>
        <end position="237"/>
    </location>
</feature>
<gene>
    <name evidence="2" type="ORF">VNI00_015871</name>
</gene>
<accession>A0AAW0BGX9</accession>
<protein>
    <submittedName>
        <fullName evidence="2">Uncharacterized protein</fullName>
    </submittedName>
</protein>
<organism evidence="2 3">
    <name type="scientific">Paramarasmius palmivorus</name>
    <dbReference type="NCBI Taxonomy" id="297713"/>
    <lineage>
        <taxon>Eukaryota</taxon>
        <taxon>Fungi</taxon>
        <taxon>Dikarya</taxon>
        <taxon>Basidiomycota</taxon>
        <taxon>Agaricomycotina</taxon>
        <taxon>Agaricomycetes</taxon>
        <taxon>Agaricomycetidae</taxon>
        <taxon>Agaricales</taxon>
        <taxon>Marasmiineae</taxon>
        <taxon>Marasmiaceae</taxon>
        <taxon>Paramarasmius</taxon>
    </lineage>
</organism>
<dbReference type="Proteomes" id="UP001383192">
    <property type="component" value="Unassembled WGS sequence"/>
</dbReference>
<dbReference type="EMBL" id="JAYKXP010000111">
    <property type="protein sequence ID" value="KAK7025578.1"/>
    <property type="molecule type" value="Genomic_DNA"/>
</dbReference>
<dbReference type="AlphaFoldDB" id="A0AAW0BGX9"/>
<evidence type="ECO:0000313" key="3">
    <source>
        <dbReference type="Proteomes" id="UP001383192"/>
    </source>
</evidence>
<feature type="region of interest" description="Disordered" evidence="1">
    <location>
        <begin position="181"/>
        <end position="246"/>
    </location>
</feature>
<name>A0AAW0BGX9_9AGAR</name>
<sequence>MQQALDMVPSGEVGDWVRRALQVVCASEALNSVAVWQHLVYAFVALERSYQFVNPVRHCLPSLNRPSELKPWFQEGRTNEYPKGMRKTKPFVESYWEYWSTLSPSWRTRLGERRLSRTEQGDWSSLQYPGQNGMLLPLVCLKWYFTMEAVEGGSVDWKEAAEDLLWAYGCLEEWTTAHPFQLQKAPSSSQSRPPASQSRPPASQSRPPASQSRSRGRVSSQGGTAQKRSPSSAPSKEPASKKPRCS</sequence>